<dbReference type="Proteomes" id="UP000186817">
    <property type="component" value="Unassembled WGS sequence"/>
</dbReference>
<dbReference type="EMBL" id="LSRX01000097">
    <property type="protein sequence ID" value="OLQ09400.1"/>
    <property type="molecule type" value="Genomic_DNA"/>
</dbReference>
<evidence type="ECO:0000313" key="2">
    <source>
        <dbReference type="Proteomes" id="UP000186817"/>
    </source>
</evidence>
<comment type="caution">
    <text evidence="1">The sequence shown here is derived from an EMBL/GenBank/DDBJ whole genome shotgun (WGS) entry which is preliminary data.</text>
</comment>
<proteinExistence type="predicted"/>
<name>A0A1Q9EPQ8_SYMMI</name>
<keyword evidence="2" id="KW-1185">Reference proteome</keyword>
<reference evidence="1 2" key="1">
    <citation type="submission" date="2016-02" db="EMBL/GenBank/DDBJ databases">
        <title>Genome analysis of coral dinoflagellate symbionts highlights evolutionary adaptations to a symbiotic lifestyle.</title>
        <authorList>
            <person name="Aranda M."/>
            <person name="Li Y."/>
            <person name="Liew Y.J."/>
            <person name="Baumgarten S."/>
            <person name="Simakov O."/>
            <person name="Wilson M."/>
            <person name="Piel J."/>
            <person name="Ashoor H."/>
            <person name="Bougouffa S."/>
            <person name="Bajic V.B."/>
            <person name="Ryu T."/>
            <person name="Ravasi T."/>
            <person name="Bayer T."/>
            <person name="Micklem G."/>
            <person name="Kim H."/>
            <person name="Bhak J."/>
            <person name="Lajeunesse T.C."/>
            <person name="Voolstra C.R."/>
        </authorList>
    </citation>
    <scope>NUCLEOTIDE SEQUENCE [LARGE SCALE GENOMIC DNA]</scope>
    <source>
        <strain evidence="1 2">CCMP2467</strain>
    </source>
</reference>
<sequence>MLYKEVTSEGIVFHHAAAAGPEVLVEGALAHVPMSLGERQQRRRRQVIHKYRMDVDDDEVPAVQVQLLEASNTNIPVISLEDLFEARWVRTDDAEFGSLSPIAQPEDALEGLHEEEVAVLRPHESDMGTPVAIGDWSSHLRMNILQWLPATEICQSRAVSLNFTSPEELASCLRMLSSLCNSSLALLPPNASSDPYAVHARASLDCLMHMEKVLQREAQRQMEDLVSDLMWWGGGFYWYRHGATVEFDDTLYIRAVVAECLSALYWQGENGFLNIGDLNSPNGGRRV</sequence>
<gene>
    <name evidence="1" type="ORF">AK812_SmicGene7006</name>
</gene>
<accession>A0A1Q9EPQ8</accession>
<evidence type="ECO:0000313" key="1">
    <source>
        <dbReference type="EMBL" id="OLQ09400.1"/>
    </source>
</evidence>
<organism evidence="1 2">
    <name type="scientific">Symbiodinium microadriaticum</name>
    <name type="common">Dinoflagellate</name>
    <name type="synonym">Zooxanthella microadriatica</name>
    <dbReference type="NCBI Taxonomy" id="2951"/>
    <lineage>
        <taxon>Eukaryota</taxon>
        <taxon>Sar</taxon>
        <taxon>Alveolata</taxon>
        <taxon>Dinophyceae</taxon>
        <taxon>Suessiales</taxon>
        <taxon>Symbiodiniaceae</taxon>
        <taxon>Symbiodinium</taxon>
    </lineage>
</organism>
<dbReference type="AlphaFoldDB" id="A0A1Q9EPQ8"/>
<dbReference type="OrthoDB" id="414431at2759"/>
<protein>
    <submittedName>
        <fullName evidence="1">Uncharacterized protein</fullName>
    </submittedName>
</protein>